<organism evidence="1 2">
    <name type="scientific">Caenorhabditis remanei</name>
    <name type="common">Caenorhabditis vulgaris</name>
    <dbReference type="NCBI Taxonomy" id="31234"/>
    <lineage>
        <taxon>Eukaryota</taxon>
        <taxon>Metazoa</taxon>
        <taxon>Ecdysozoa</taxon>
        <taxon>Nematoda</taxon>
        <taxon>Chromadorea</taxon>
        <taxon>Rhabditida</taxon>
        <taxon>Rhabditina</taxon>
        <taxon>Rhabditomorpha</taxon>
        <taxon>Rhabditoidea</taxon>
        <taxon>Rhabditidae</taxon>
        <taxon>Peloderinae</taxon>
        <taxon>Caenorhabditis</taxon>
    </lineage>
</organism>
<dbReference type="CTD" id="9802565"/>
<dbReference type="KEGG" id="crq:GCK72_003767"/>
<evidence type="ECO:0000313" key="2">
    <source>
        <dbReference type="Proteomes" id="UP000483820"/>
    </source>
</evidence>
<sequence>MNGLKLILTTIKNRPDMDSVVTDLAFVACRSVNSPMTRNRQIISIFWTDSRIDMSTWSIHERPKQGDRDDEPYASEFEVLQLLKQRRVLNSKLNIMEEDSLEKQEITKKINGTRQQLQLKGVEFNNGWPFLRGIDASSRVLA</sequence>
<reference evidence="1 2" key="1">
    <citation type="submission" date="2019-12" db="EMBL/GenBank/DDBJ databases">
        <title>Chromosome-level assembly of the Caenorhabditis remanei genome.</title>
        <authorList>
            <person name="Teterina A.A."/>
            <person name="Willis J.H."/>
            <person name="Phillips P.C."/>
        </authorList>
    </citation>
    <scope>NUCLEOTIDE SEQUENCE [LARGE SCALE GENOMIC DNA]</scope>
    <source>
        <strain evidence="1 2">PX506</strain>
        <tissue evidence="1">Whole organism</tissue>
    </source>
</reference>
<dbReference type="RefSeq" id="XP_053588419.1">
    <property type="nucleotide sequence ID" value="XM_053724225.1"/>
</dbReference>
<dbReference type="AlphaFoldDB" id="A0A6A5HAD9"/>
<name>A0A6A5HAD9_CAERE</name>
<dbReference type="EMBL" id="WUAV01000002">
    <property type="protein sequence ID" value="KAF1763821.1"/>
    <property type="molecule type" value="Genomic_DNA"/>
</dbReference>
<evidence type="ECO:0000313" key="1">
    <source>
        <dbReference type="EMBL" id="KAF1763821.1"/>
    </source>
</evidence>
<dbReference type="GeneID" id="9802565"/>
<proteinExistence type="predicted"/>
<protein>
    <submittedName>
        <fullName evidence="1">Uncharacterized protein</fullName>
    </submittedName>
</protein>
<dbReference type="Proteomes" id="UP000483820">
    <property type="component" value="Chromosome II"/>
</dbReference>
<gene>
    <name evidence="1" type="ORF">GCK72_003767</name>
</gene>
<accession>A0A6A5HAD9</accession>
<comment type="caution">
    <text evidence="1">The sequence shown here is derived from an EMBL/GenBank/DDBJ whole genome shotgun (WGS) entry which is preliminary data.</text>
</comment>